<dbReference type="InterPro" id="IPR003439">
    <property type="entry name" value="ABC_transporter-like_ATP-bd"/>
</dbReference>
<dbReference type="OrthoDB" id="6500128at2759"/>
<dbReference type="GO" id="GO:0016887">
    <property type="term" value="F:ATP hydrolysis activity"/>
    <property type="evidence" value="ECO:0007669"/>
    <property type="project" value="InterPro"/>
</dbReference>
<dbReference type="InterPro" id="IPR039421">
    <property type="entry name" value="Type_1_exporter"/>
</dbReference>
<gene>
    <name evidence="4" type="ORF">H1R20_g15531</name>
</gene>
<evidence type="ECO:0000256" key="2">
    <source>
        <dbReference type="ARBA" id="ARBA00022840"/>
    </source>
</evidence>
<keyword evidence="2" id="KW-0067">ATP-binding</keyword>
<dbReference type="GO" id="GO:0015421">
    <property type="term" value="F:ABC-type oligopeptide transporter activity"/>
    <property type="evidence" value="ECO:0007669"/>
    <property type="project" value="TreeGrafter"/>
</dbReference>
<dbReference type="PROSITE" id="PS00211">
    <property type="entry name" value="ABC_TRANSPORTER_1"/>
    <property type="match status" value="1"/>
</dbReference>
<dbReference type="InterPro" id="IPR003593">
    <property type="entry name" value="AAA+_ATPase"/>
</dbReference>
<dbReference type="GO" id="GO:0005524">
    <property type="term" value="F:ATP binding"/>
    <property type="evidence" value="ECO:0007669"/>
    <property type="project" value="UniProtKB-KW"/>
</dbReference>
<keyword evidence="5" id="KW-1185">Reference proteome</keyword>
<dbReference type="EMBL" id="JANBPK010001580">
    <property type="protein sequence ID" value="KAJ2921562.1"/>
    <property type="molecule type" value="Genomic_DNA"/>
</dbReference>
<dbReference type="Pfam" id="PF00005">
    <property type="entry name" value="ABC_tran"/>
    <property type="match status" value="1"/>
</dbReference>
<dbReference type="SMART" id="SM00382">
    <property type="entry name" value="AAA"/>
    <property type="match status" value="1"/>
</dbReference>
<dbReference type="InterPro" id="IPR027417">
    <property type="entry name" value="P-loop_NTPase"/>
</dbReference>
<dbReference type="Gene3D" id="3.40.50.300">
    <property type="entry name" value="P-loop containing nucleotide triphosphate hydrolases"/>
    <property type="match status" value="1"/>
</dbReference>
<proteinExistence type="predicted"/>
<protein>
    <recommendedName>
        <fullName evidence="3">ABC transporter domain-containing protein</fullName>
    </recommendedName>
</protein>
<feature type="non-terminal residue" evidence="4">
    <location>
        <position position="651"/>
    </location>
</feature>
<accession>A0A9W8M9D2</accession>
<dbReference type="SUPFAM" id="SSF52540">
    <property type="entry name" value="P-loop containing nucleoside triphosphate hydrolases"/>
    <property type="match status" value="1"/>
</dbReference>
<dbReference type="PANTHER" id="PTHR43394:SF1">
    <property type="entry name" value="ATP-BINDING CASSETTE SUB-FAMILY B MEMBER 10, MITOCHONDRIAL"/>
    <property type="match status" value="1"/>
</dbReference>
<reference evidence="4" key="1">
    <citation type="submission" date="2022-06" db="EMBL/GenBank/DDBJ databases">
        <title>Genome Sequence of Candolleomyces eurysporus.</title>
        <authorList>
            <person name="Buettner E."/>
        </authorList>
    </citation>
    <scope>NUCLEOTIDE SEQUENCE</scope>
    <source>
        <strain evidence="4">VTCC 930004</strain>
    </source>
</reference>
<evidence type="ECO:0000313" key="4">
    <source>
        <dbReference type="EMBL" id="KAJ2921562.1"/>
    </source>
</evidence>
<evidence type="ECO:0000256" key="1">
    <source>
        <dbReference type="ARBA" id="ARBA00022741"/>
    </source>
</evidence>
<feature type="domain" description="ABC transporter" evidence="3">
    <location>
        <begin position="372"/>
        <end position="645"/>
    </location>
</feature>
<evidence type="ECO:0000313" key="5">
    <source>
        <dbReference type="Proteomes" id="UP001140091"/>
    </source>
</evidence>
<dbReference type="PANTHER" id="PTHR43394">
    <property type="entry name" value="ATP-DEPENDENT PERMEASE MDL1, MITOCHONDRIAL"/>
    <property type="match status" value="1"/>
</dbReference>
<keyword evidence="1" id="KW-0547">Nucleotide-binding</keyword>
<name>A0A9W8M9D2_9AGAR</name>
<evidence type="ECO:0000259" key="3">
    <source>
        <dbReference type="PROSITE" id="PS50893"/>
    </source>
</evidence>
<comment type="caution">
    <text evidence="4">The sequence shown here is derived from an EMBL/GenBank/DDBJ whole genome shotgun (WGS) entry which is preliminary data.</text>
</comment>
<sequence>MIKASFQRSHYLIRMLKDVASVPNCLPLLLLSLLLNVVKSLFPALKLWYASQIIVTVERAVQSGAVDRNALFRAAGGRMIAELIITMLYAIDNDLGLYLQNRIQLYWSLRIVQRTSRLDLPTFTDEKTRAQLQSFGSYYRYPSDFCKTSWMAFADVISLFTHFVSIASESTVMFSVFREHSEAPFLLIGSCICVLVGKLHTSMRWPQRGIRVYKATDKDFIGSFGLESMASDLVYRKDIVAGEYRRRRLAMDSRDTDGHEKKKNILRRLIKYSGHSNPVTALSPLTQILTCFRAVSSPESAPISLATLELVKSAVTSMGWKFRSISYDIESISTHIDKLAKFYEFLDGSNKIKNGTVPFPENQADLSCGVSIEFRNVSFSYSGDQLALKKVSFKIEQGQLCVIVGENGSGKSTILNLITRIYDVNEGEILLNGLDIRSLKLDDVRKAVAVLFQDYSIFPLNLAENIGYGDPNHAYDMDLIEQAAKMGGAEFILDLPHKFNTFVTRPARDFIARGTSKLSIFAGKDVDYSKLKLNDDERDLSGGQKQRVALSRTFMKSLVSPSSNVGLLLFDEPSASLDPKAEHDLFSRLRDLRGSRTMVFSSHRFGKLTRHADLILYLDKGQVLEAGNHASLMKKGGEYAEFWNLQAQDFL</sequence>
<organism evidence="4 5">
    <name type="scientific">Candolleomyces eurysporus</name>
    <dbReference type="NCBI Taxonomy" id="2828524"/>
    <lineage>
        <taxon>Eukaryota</taxon>
        <taxon>Fungi</taxon>
        <taxon>Dikarya</taxon>
        <taxon>Basidiomycota</taxon>
        <taxon>Agaricomycotina</taxon>
        <taxon>Agaricomycetes</taxon>
        <taxon>Agaricomycetidae</taxon>
        <taxon>Agaricales</taxon>
        <taxon>Agaricineae</taxon>
        <taxon>Psathyrellaceae</taxon>
        <taxon>Candolleomyces</taxon>
    </lineage>
</organism>
<dbReference type="PROSITE" id="PS50893">
    <property type="entry name" value="ABC_TRANSPORTER_2"/>
    <property type="match status" value="1"/>
</dbReference>
<dbReference type="Proteomes" id="UP001140091">
    <property type="component" value="Unassembled WGS sequence"/>
</dbReference>
<dbReference type="AlphaFoldDB" id="A0A9W8M9D2"/>
<dbReference type="InterPro" id="IPR017871">
    <property type="entry name" value="ABC_transporter-like_CS"/>
</dbReference>